<dbReference type="PANTHER" id="PTHR12526">
    <property type="entry name" value="GLYCOSYLTRANSFERASE"/>
    <property type="match status" value="1"/>
</dbReference>
<protein>
    <submittedName>
        <fullName evidence="1">Glycosyltransferase</fullName>
    </submittedName>
</protein>
<dbReference type="PANTHER" id="PTHR12526:SF600">
    <property type="entry name" value="GLYCOSYL TRANSFERASE GROUP 1"/>
    <property type="match status" value="1"/>
</dbReference>
<dbReference type="Gene3D" id="3.40.50.2000">
    <property type="entry name" value="Glycogen Phosphorylase B"/>
    <property type="match status" value="1"/>
</dbReference>
<accession>A0ABW3LR37</accession>
<evidence type="ECO:0000313" key="2">
    <source>
        <dbReference type="Proteomes" id="UP001597033"/>
    </source>
</evidence>
<evidence type="ECO:0000313" key="1">
    <source>
        <dbReference type="EMBL" id="MFD1040898.1"/>
    </source>
</evidence>
<reference evidence="2" key="1">
    <citation type="journal article" date="2019" name="Int. J. Syst. Evol. Microbiol.">
        <title>The Global Catalogue of Microorganisms (GCM) 10K type strain sequencing project: providing services to taxonomists for standard genome sequencing and annotation.</title>
        <authorList>
            <consortium name="The Broad Institute Genomics Platform"/>
            <consortium name="The Broad Institute Genome Sequencing Center for Infectious Disease"/>
            <person name="Wu L."/>
            <person name="Ma J."/>
        </authorList>
    </citation>
    <scope>NUCLEOTIDE SEQUENCE [LARGE SCALE GENOMIC DNA]</scope>
    <source>
        <strain evidence="2">CCUG 55854</strain>
    </source>
</reference>
<name>A0ABW3LR37_9GAMM</name>
<organism evidence="1 2">
    <name type="scientific">Pseudoxanthomonas kaohsiungensis</name>
    <dbReference type="NCBI Taxonomy" id="283923"/>
    <lineage>
        <taxon>Bacteria</taxon>
        <taxon>Pseudomonadati</taxon>
        <taxon>Pseudomonadota</taxon>
        <taxon>Gammaproteobacteria</taxon>
        <taxon>Lysobacterales</taxon>
        <taxon>Lysobacteraceae</taxon>
        <taxon>Pseudoxanthomonas</taxon>
    </lineage>
</organism>
<dbReference type="Pfam" id="PF13692">
    <property type="entry name" value="Glyco_trans_1_4"/>
    <property type="match status" value="1"/>
</dbReference>
<dbReference type="CDD" id="cd03801">
    <property type="entry name" value="GT4_PimA-like"/>
    <property type="match status" value="1"/>
</dbReference>
<dbReference type="Proteomes" id="UP001597033">
    <property type="component" value="Unassembled WGS sequence"/>
</dbReference>
<dbReference type="EMBL" id="JBHTKN010000001">
    <property type="protein sequence ID" value="MFD1040898.1"/>
    <property type="molecule type" value="Genomic_DNA"/>
</dbReference>
<sequence>MDALMPDPTRDSGSVRMREILLLLRELGWSVVFAPDSGQATAGEQAALSTDGIEVVGIAGAPALPGWLREHGGTLAAAMLCRHEVAAMHLDLVRAAAPRARILFDTVDLHGLREERTARLEGNRALLRKAARSWRVELGIAARSDVTFVVSPVEQALLSRELPQSRIELLSNIHAVVGRIAPFEGRRGVLFVGGFAHPPNRDAAHWLVEEIMPRLHRELPGMPLHLVGSIPDDERASLQREHVHVHGQVAELGPWMESCLVAAAPLRTGAGVKGKVNSAMSHGVPVVATPMAAEGMHLVDGHDVLVAETAGQFAAAIVRLAREPELWERLSANGQENIRQHFSRDRAREALRRALGTSG</sequence>
<dbReference type="RefSeq" id="WP_162376253.1">
    <property type="nucleotide sequence ID" value="NZ_JBHTKN010000001.1"/>
</dbReference>
<comment type="caution">
    <text evidence="1">The sequence shown here is derived from an EMBL/GenBank/DDBJ whole genome shotgun (WGS) entry which is preliminary data.</text>
</comment>
<gene>
    <name evidence="1" type="ORF">ACFQ2N_00855</name>
</gene>
<keyword evidence="2" id="KW-1185">Reference proteome</keyword>
<dbReference type="SUPFAM" id="SSF53756">
    <property type="entry name" value="UDP-Glycosyltransferase/glycogen phosphorylase"/>
    <property type="match status" value="1"/>
</dbReference>
<proteinExistence type="predicted"/>